<evidence type="ECO:0000259" key="4">
    <source>
        <dbReference type="PROSITE" id="PS51118"/>
    </source>
</evidence>
<dbReference type="InterPro" id="IPR002577">
    <property type="entry name" value="HTH_HxlR"/>
</dbReference>
<sequence>MTSPDHAPHEPLPADVFARGCSSRGALQHLTGRWGALTIVALRLADEPLRFSEVRRRVDGISDRMLSQTLGDLERDGMVVRTVHSTIPPHVTYALAPLGLRVADPLQQLTAIIESELPSVLEARALYDESH</sequence>
<name>A0A365PDN1_9ACTN</name>
<dbReference type="PANTHER" id="PTHR33204:SF37">
    <property type="entry name" value="HTH-TYPE TRANSCRIPTIONAL REGULATOR YODB"/>
    <property type="match status" value="1"/>
</dbReference>
<evidence type="ECO:0000256" key="2">
    <source>
        <dbReference type="ARBA" id="ARBA00023125"/>
    </source>
</evidence>
<dbReference type="RefSeq" id="WP_067719208.1">
    <property type="nucleotide sequence ID" value="NZ_JAPWIO010000001.1"/>
</dbReference>
<evidence type="ECO:0000256" key="1">
    <source>
        <dbReference type="ARBA" id="ARBA00023015"/>
    </source>
</evidence>
<dbReference type="SUPFAM" id="SSF46785">
    <property type="entry name" value="Winged helix' DNA-binding domain"/>
    <property type="match status" value="1"/>
</dbReference>
<feature type="domain" description="HTH hxlR-type" evidence="4">
    <location>
        <begin position="21"/>
        <end position="121"/>
    </location>
</feature>
<accession>A0A365PDN1</accession>
<organism evidence="6 7">
    <name type="scientific">Dietzia maris</name>
    <dbReference type="NCBI Taxonomy" id="37915"/>
    <lineage>
        <taxon>Bacteria</taxon>
        <taxon>Bacillati</taxon>
        <taxon>Actinomycetota</taxon>
        <taxon>Actinomycetes</taxon>
        <taxon>Mycobacteriales</taxon>
        <taxon>Dietziaceae</taxon>
        <taxon>Dietzia</taxon>
    </lineage>
</organism>
<dbReference type="InterPro" id="IPR036388">
    <property type="entry name" value="WH-like_DNA-bd_sf"/>
</dbReference>
<evidence type="ECO:0000313" key="6">
    <source>
        <dbReference type="EMBL" id="RBA40497.1"/>
    </source>
</evidence>
<proteinExistence type="predicted"/>
<keyword evidence="3" id="KW-0804">Transcription</keyword>
<dbReference type="PANTHER" id="PTHR33204">
    <property type="entry name" value="TRANSCRIPTIONAL REGULATOR, MARR FAMILY"/>
    <property type="match status" value="1"/>
</dbReference>
<dbReference type="Gene3D" id="1.10.10.10">
    <property type="entry name" value="Winged helix-like DNA-binding domain superfamily/Winged helix DNA-binding domain"/>
    <property type="match status" value="1"/>
</dbReference>
<dbReference type="InterPro" id="IPR036390">
    <property type="entry name" value="WH_DNA-bd_sf"/>
</dbReference>
<protein>
    <submittedName>
        <fullName evidence="5">Helix-turn-helix domain-containing protein</fullName>
    </submittedName>
    <submittedName>
        <fullName evidence="6">Transcriptional regulator</fullName>
    </submittedName>
</protein>
<evidence type="ECO:0000256" key="3">
    <source>
        <dbReference type="ARBA" id="ARBA00023163"/>
    </source>
</evidence>
<evidence type="ECO:0000313" key="7">
    <source>
        <dbReference type="Proteomes" id="UP000252187"/>
    </source>
</evidence>
<dbReference type="Proteomes" id="UP001172702">
    <property type="component" value="Unassembled WGS sequence"/>
</dbReference>
<dbReference type="AlphaFoldDB" id="A0A365PDN1"/>
<evidence type="ECO:0000313" key="8">
    <source>
        <dbReference type="Proteomes" id="UP001172702"/>
    </source>
</evidence>
<comment type="caution">
    <text evidence="6">The sequence shown here is derived from an EMBL/GenBank/DDBJ whole genome shotgun (WGS) entry which is preliminary data.</text>
</comment>
<dbReference type="Pfam" id="PF01638">
    <property type="entry name" value="HxlR"/>
    <property type="match status" value="1"/>
</dbReference>
<dbReference type="PROSITE" id="PS51118">
    <property type="entry name" value="HTH_HXLR"/>
    <property type="match status" value="1"/>
</dbReference>
<dbReference type="Proteomes" id="UP000252187">
    <property type="component" value="Unassembled WGS sequence"/>
</dbReference>
<keyword evidence="1" id="KW-0805">Transcription regulation</keyword>
<dbReference type="GO" id="GO:0003677">
    <property type="term" value="F:DNA binding"/>
    <property type="evidence" value="ECO:0007669"/>
    <property type="project" value="UniProtKB-KW"/>
</dbReference>
<dbReference type="EMBL" id="QNTT01000002">
    <property type="protein sequence ID" value="RBA40497.1"/>
    <property type="molecule type" value="Genomic_DNA"/>
</dbReference>
<evidence type="ECO:0000313" key="5">
    <source>
        <dbReference type="EMBL" id="MDN4506830.1"/>
    </source>
</evidence>
<gene>
    <name evidence="6" type="ORF">DQ226_01265</name>
    <name evidence="5" type="ORF">QYF62_12265</name>
</gene>
<keyword evidence="2" id="KW-0238">DNA-binding</keyword>
<keyword evidence="8" id="KW-1185">Reference proteome</keyword>
<reference evidence="5 8" key="2">
    <citation type="submission" date="2023-07" db="EMBL/GenBank/DDBJ databases">
        <title>Strategy for survival of the halotoleranting strain Dietzia MX2 from the Yakshinskoe mineral salts deposit.</title>
        <authorList>
            <person name="Kharitonova M.A."/>
            <person name="Kupriyanova-Ashina F.G."/>
            <person name="Shakirov T.R."/>
            <person name="Vafina M.S."/>
            <person name="Ilinskaya O.N."/>
        </authorList>
    </citation>
    <scope>NUCLEOTIDE SEQUENCE [LARGE SCALE GENOMIC DNA]</scope>
    <source>
        <strain evidence="5 8">MX2</strain>
    </source>
</reference>
<reference evidence="6 7" key="1">
    <citation type="submission" date="2018-06" db="EMBL/GenBank/DDBJ databases">
        <title>Whole genome sequencing of four bacterial strains from South Shetland trench revealing bio-synthetic gene clusters.</title>
        <authorList>
            <person name="Abdel-Mageed W.M."/>
            <person name="Lehri B."/>
            <person name="Jarmusch S.A."/>
            <person name="Miranda K."/>
            <person name="Goodfellow M."/>
            <person name="Jaspars M."/>
            <person name="Karlyshev A.V."/>
        </authorList>
    </citation>
    <scope>NUCLEOTIDE SEQUENCE [LARGE SCALE GENOMIC DNA]</scope>
    <source>
        <strain evidence="6 7">SST1</strain>
    </source>
</reference>
<dbReference type="EMBL" id="JAUHTB010000015">
    <property type="protein sequence ID" value="MDN4506830.1"/>
    <property type="molecule type" value="Genomic_DNA"/>
</dbReference>